<dbReference type="GO" id="GO:0005524">
    <property type="term" value="F:ATP binding"/>
    <property type="evidence" value="ECO:0007669"/>
    <property type="project" value="UniProtKB-KW"/>
</dbReference>
<evidence type="ECO:0000313" key="6">
    <source>
        <dbReference type="Proteomes" id="UP001597389"/>
    </source>
</evidence>
<keyword evidence="6" id="KW-1185">Reference proteome</keyword>
<dbReference type="Proteomes" id="UP001597389">
    <property type="component" value="Unassembled WGS sequence"/>
</dbReference>
<dbReference type="InterPro" id="IPR003439">
    <property type="entry name" value="ABC_transporter-like_ATP-bd"/>
</dbReference>
<dbReference type="CDD" id="cd03255">
    <property type="entry name" value="ABC_MJ0796_LolCDE_FtsE"/>
    <property type="match status" value="1"/>
</dbReference>
<evidence type="ECO:0000256" key="3">
    <source>
        <dbReference type="ARBA" id="ARBA00022840"/>
    </source>
</evidence>
<accession>A0ABW4ZDA7</accession>
<dbReference type="SMART" id="SM00382">
    <property type="entry name" value="AAA"/>
    <property type="match status" value="1"/>
</dbReference>
<comment type="caution">
    <text evidence="5">The sequence shown here is derived from an EMBL/GenBank/DDBJ whole genome shotgun (WGS) entry which is preliminary data.</text>
</comment>
<dbReference type="PANTHER" id="PTHR24220">
    <property type="entry name" value="IMPORT ATP-BINDING PROTEIN"/>
    <property type="match status" value="1"/>
</dbReference>
<feature type="domain" description="ABC transporter" evidence="4">
    <location>
        <begin position="2"/>
        <end position="202"/>
    </location>
</feature>
<dbReference type="Gene3D" id="3.40.50.300">
    <property type="entry name" value="P-loop containing nucleotide triphosphate hydrolases"/>
    <property type="match status" value="1"/>
</dbReference>
<evidence type="ECO:0000256" key="1">
    <source>
        <dbReference type="ARBA" id="ARBA00022448"/>
    </source>
</evidence>
<dbReference type="Pfam" id="PF00005">
    <property type="entry name" value="ABC_tran"/>
    <property type="match status" value="1"/>
</dbReference>
<dbReference type="InterPro" id="IPR017911">
    <property type="entry name" value="MacB-like_ATP-bd"/>
</dbReference>
<keyword evidence="2" id="KW-0547">Nucleotide-binding</keyword>
<dbReference type="InterPro" id="IPR015854">
    <property type="entry name" value="ABC_transpr_LolD-like"/>
</dbReference>
<name>A0ABW4ZDA7_9BACT</name>
<dbReference type="RefSeq" id="WP_377178462.1">
    <property type="nucleotide sequence ID" value="NZ_JBHUJB010000054.1"/>
</dbReference>
<evidence type="ECO:0000259" key="4">
    <source>
        <dbReference type="PROSITE" id="PS50893"/>
    </source>
</evidence>
<keyword evidence="3 5" id="KW-0067">ATP-binding</keyword>
<dbReference type="SUPFAM" id="SSF52540">
    <property type="entry name" value="P-loop containing nucleoside triphosphate hydrolases"/>
    <property type="match status" value="1"/>
</dbReference>
<gene>
    <name evidence="5" type="ORF">ACFSW8_13230</name>
</gene>
<reference evidence="6" key="1">
    <citation type="journal article" date="2019" name="Int. J. Syst. Evol. Microbiol.">
        <title>The Global Catalogue of Microorganisms (GCM) 10K type strain sequencing project: providing services to taxonomists for standard genome sequencing and annotation.</title>
        <authorList>
            <consortium name="The Broad Institute Genomics Platform"/>
            <consortium name="The Broad Institute Genome Sequencing Center for Infectious Disease"/>
            <person name="Wu L."/>
            <person name="Ma J."/>
        </authorList>
    </citation>
    <scope>NUCLEOTIDE SEQUENCE [LARGE SCALE GENOMIC DNA]</scope>
    <source>
        <strain evidence="6">CCUG 57942</strain>
    </source>
</reference>
<proteinExistence type="predicted"/>
<dbReference type="InterPro" id="IPR003593">
    <property type="entry name" value="AAA+_ATPase"/>
</dbReference>
<dbReference type="PROSITE" id="PS50893">
    <property type="entry name" value="ABC_TRANSPORTER_2"/>
    <property type="match status" value="1"/>
</dbReference>
<keyword evidence="1" id="KW-0813">Transport</keyword>
<evidence type="ECO:0000256" key="2">
    <source>
        <dbReference type="ARBA" id="ARBA00022741"/>
    </source>
</evidence>
<evidence type="ECO:0000313" key="5">
    <source>
        <dbReference type="EMBL" id="MFD2159864.1"/>
    </source>
</evidence>
<dbReference type="InterPro" id="IPR027417">
    <property type="entry name" value="P-loop_NTPase"/>
</dbReference>
<organism evidence="5 6">
    <name type="scientific">Rubritalea tangerina</name>
    <dbReference type="NCBI Taxonomy" id="430798"/>
    <lineage>
        <taxon>Bacteria</taxon>
        <taxon>Pseudomonadati</taxon>
        <taxon>Verrucomicrobiota</taxon>
        <taxon>Verrucomicrobiia</taxon>
        <taxon>Verrucomicrobiales</taxon>
        <taxon>Rubritaleaceae</taxon>
        <taxon>Rubritalea</taxon>
    </lineage>
</organism>
<sequence length="202" mass="21960">MLALNDVSFSAEPGEMLVITGRSGSGKSTLLNILAGLLTPSSGDYSLDGTAPFSLSKSARNAWRASHLGILYPDFRLLPYLNVAENIITPSLELQLPNTEIKHRCAELMQDFDITSRHDHLPAALSSGEQQRTALARALFAHPKLIVADEPTGNLDETNSNHIIETLKNYANAGNYVILATHDPIAIDHADRTLHLDNGKLI</sequence>
<dbReference type="EMBL" id="JBHUJB010000054">
    <property type="protein sequence ID" value="MFD2159864.1"/>
    <property type="molecule type" value="Genomic_DNA"/>
</dbReference>
<protein>
    <submittedName>
        <fullName evidence="5">ABC transporter ATP-binding protein</fullName>
    </submittedName>
</protein>
<dbReference type="PANTHER" id="PTHR24220:SF86">
    <property type="entry name" value="ABC TRANSPORTER ABCH.1"/>
    <property type="match status" value="1"/>
</dbReference>